<dbReference type="SFLD" id="SFLDG00358">
    <property type="entry name" value="Main_(cytGST)"/>
    <property type="match status" value="1"/>
</dbReference>
<evidence type="ECO:0000313" key="11">
    <source>
        <dbReference type="EMBL" id="MEQ2224414.1"/>
    </source>
</evidence>
<organism evidence="11 12">
    <name type="scientific">Ilyodon furcidens</name>
    <name type="common">goldbreast splitfin</name>
    <dbReference type="NCBI Taxonomy" id="33524"/>
    <lineage>
        <taxon>Eukaryota</taxon>
        <taxon>Metazoa</taxon>
        <taxon>Chordata</taxon>
        <taxon>Craniata</taxon>
        <taxon>Vertebrata</taxon>
        <taxon>Euteleostomi</taxon>
        <taxon>Actinopterygii</taxon>
        <taxon>Neopterygii</taxon>
        <taxon>Teleostei</taxon>
        <taxon>Neoteleostei</taxon>
        <taxon>Acanthomorphata</taxon>
        <taxon>Ovalentaria</taxon>
        <taxon>Atherinomorphae</taxon>
        <taxon>Cyprinodontiformes</taxon>
        <taxon>Goodeidae</taxon>
        <taxon>Ilyodon</taxon>
    </lineage>
</organism>
<accession>A0ABV0SVX0</accession>
<evidence type="ECO:0000259" key="10">
    <source>
        <dbReference type="PROSITE" id="PS50405"/>
    </source>
</evidence>
<dbReference type="InterPro" id="IPR050983">
    <property type="entry name" value="GST_Omega/HSP26"/>
</dbReference>
<name>A0ABV0SVX0_9TELE</name>
<comment type="function">
    <text evidence="7">Exhibits glutathione-dependent thiol transferase activity. Has high dehydroascorbate reductase activity and may contribute to the recycling of ascorbic acid. Participates in the biotransformation of inorganic arsenic and reduces monomethylarsonic acid (MMA).</text>
</comment>
<dbReference type="SUPFAM" id="SSF52833">
    <property type="entry name" value="Thioredoxin-like"/>
    <property type="match status" value="1"/>
</dbReference>
<keyword evidence="3 7" id="KW-0560">Oxidoreductase</keyword>
<comment type="catalytic activity">
    <reaction evidence="6 7">
        <text>L-dehydroascorbate + 2 glutathione = glutathione disulfide + L-ascorbate</text>
        <dbReference type="Rhea" id="RHEA:24424"/>
        <dbReference type="ChEBI" id="CHEBI:38290"/>
        <dbReference type="ChEBI" id="CHEBI:57925"/>
        <dbReference type="ChEBI" id="CHEBI:58297"/>
        <dbReference type="ChEBI" id="CHEBI:58539"/>
        <dbReference type="EC" id="1.8.5.1"/>
    </reaction>
</comment>
<comment type="caution">
    <text evidence="11">The sequence shown here is derived from an EMBL/GenBank/DDBJ whole genome shotgun (WGS) entry which is preliminary data.</text>
</comment>
<evidence type="ECO:0000259" key="9">
    <source>
        <dbReference type="PROSITE" id="PS50404"/>
    </source>
</evidence>
<dbReference type="InterPro" id="IPR045073">
    <property type="entry name" value="Omega/Tau-like"/>
</dbReference>
<dbReference type="Pfam" id="PF13417">
    <property type="entry name" value="GST_N_3"/>
    <property type="match status" value="1"/>
</dbReference>
<sequence length="287" mass="33027">MDSEKKGKKQHSPGVSSPEGAQQIKHRSICVQLRLFSPIQPVIVYTATMSTEKCFVDGSAAPGPVQQDRLRLYSMRFCPFAQRTRLVLHAKGIKFETINIHLQKKPVWYLEKNPEGLVPTIETPAGEVVYESSITCEYLDEVYPEKKLLPATPFGKAKQRMMLDHFSKIIPHLFKISSAKRKGDDVSGFEAELKEKFTKLNEHLVKQKTKFFGSDTITFIDYMMWPFFERLGMFGVQHCLDHTPELKKWTERMLEDPAVKATMHSTENHKVFFNSFLEGEPDYDYGL</sequence>
<dbReference type="EC" id="2.5.1.18" evidence="7"/>
<dbReference type="EC" id="1.8.5.1" evidence="7"/>
<dbReference type="InterPro" id="IPR004046">
    <property type="entry name" value="GST_C"/>
</dbReference>
<evidence type="ECO:0000256" key="8">
    <source>
        <dbReference type="SAM" id="MobiDB-lite"/>
    </source>
</evidence>
<comment type="similarity">
    <text evidence="1 7">Belongs to the GST superfamily. Omega family.</text>
</comment>
<proteinExistence type="inferred from homology"/>
<dbReference type="Gene3D" id="3.40.30.10">
    <property type="entry name" value="Glutaredoxin"/>
    <property type="match status" value="1"/>
</dbReference>
<feature type="compositionally biased region" description="Basic residues" evidence="8">
    <location>
        <begin position="1"/>
        <end position="11"/>
    </location>
</feature>
<dbReference type="PANTHER" id="PTHR43968:SF6">
    <property type="entry name" value="GLUTATHIONE S-TRANSFERASE OMEGA"/>
    <property type="match status" value="1"/>
</dbReference>
<evidence type="ECO:0000256" key="6">
    <source>
        <dbReference type="ARBA" id="ARBA00049544"/>
    </source>
</evidence>
<dbReference type="PROSITE" id="PS50404">
    <property type="entry name" value="GST_NTER"/>
    <property type="match status" value="1"/>
</dbReference>
<dbReference type="InterPro" id="IPR004045">
    <property type="entry name" value="Glutathione_S-Trfase_N"/>
</dbReference>
<keyword evidence="12" id="KW-1185">Reference proteome</keyword>
<dbReference type="EMBL" id="JAHRIQ010012043">
    <property type="protein sequence ID" value="MEQ2224414.1"/>
    <property type="molecule type" value="Genomic_DNA"/>
</dbReference>
<dbReference type="InterPro" id="IPR036249">
    <property type="entry name" value="Thioredoxin-like_sf"/>
</dbReference>
<dbReference type="PANTHER" id="PTHR43968">
    <property type="match status" value="1"/>
</dbReference>
<dbReference type="PROSITE" id="PS51354">
    <property type="entry name" value="GLUTAREDOXIN_2"/>
    <property type="match status" value="1"/>
</dbReference>
<gene>
    <name evidence="11" type="ORF">ILYODFUR_007190</name>
</gene>
<feature type="domain" description="GST C-terminal" evidence="10">
    <location>
        <begin position="152"/>
        <end position="285"/>
    </location>
</feature>
<evidence type="ECO:0000256" key="3">
    <source>
        <dbReference type="ARBA" id="ARBA00023002"/>
    </source>
</evidence>
<dbReference type="InterPro" id="IPR005442">
    <property type="entry name" value="GST_omega"/>
</dbReference>
<dbReference type="InterPro" id="IPR036282">
    <property type="entry name" value="Glutathione-S-Trfase_C_sf"/>
</dbReference>
<dbReference type="Proteomes" id="UP001482620">
    <property type="component" value="Unassembled WGS sequence"/>
</dbReference>
<reference evidence="11 12" key="1">
    <citation type="submission" date="2021-06" db="EMBL/GenBank/DDBJ databases">
        <authorList>
            <person name="Palmer J.M."/>
        </authorList>
    </citation>
    <scope>NUCLEOTIDE SEQUENCE [LARGE SCALE GENOMIC DNA]</scope>
    <source>
        <strain evidence="12">if_2019</strain>
        <tissue evidence="11">Muscle</tissue>
    </source>
</reference>
<dbReference type="InterPro" id="IPR010987">
    <property type="entry name" value="Glutathione-S-Trfase_C-like"/>
</dbReference>
<evidence type="ECO:0000256" key="7">
    <source>
        <dbReference type="RuleBase" id="RU368071"/>
    </source>
</evidence>
<evidence type="ECO:0000256" key="5">
    <source>
        <dbReference type="ARBA" id="ARBA00048353"/>
    </source>
</evidence>
<feature type="domain" description="GST N-terminal" evidence="9">
    <location>
        <begin position="68"/>
        <end position="147"/>
    </location>
</feature>
<feature type="region of interest" description="Disordered" evidence="8">
    <location>
        <begin position="1"/>
        <end position="21"/>
    </location>
</feature>
<dbReference type="PRINTS" id="PR01625">
    <property type="entry name" value="GSTRNSFRASEO"/>
</dbReference>
<dbReference type="SUPFAM" id="SSF47616">
    <property type="entry name" value="GST C-terminal domain-like"/>
    <property type="match status" value="1"/>
</dbReference>
<evidence type="ECO:0000313" key="12">
    <source>
        <dbReference type="Proteomes" id="UP001482620"/>
    </source>
</evidence>
<dbReference type="Gene3D" id="1.20.1050.10">
    <property type="match status" value="1"/>
</dbReference>
<comment type="catalytic activity">
    <reaction evidence="4 7">
        <text>RX + glutathione = an S-substituted glutathione + a halide anion + H(+)</text>
        <dbReference type="Rhea" id="RHEA:16437"/>
        <dbReference type="ChEBI" id="CHEBI:15378"/>
        <dbReference type="ChEBI" id="CHEBI:16042"/>
        <dbReference type="ChEBI" id="CHEBI:17792"/>
        <dbReference type="ChEBI" id="CHEBI:57925"/>
        <dbReference type="ChEBI" id="CHEBI:90779"/>
        <dbReference type="EC" id="2.5.1.18"/>
    </reaction>
</comment>
<dbReference type="EC" id="1.20.4.2" evidence="7"/>
<dbReference type="Pfam" id="PF14497">
    <property type="entry name" value="GST_C_3"/>
    <property type="match status" value="1"/>
</dbReference>
<comment type="catalytic activity">
    <reaction evidence="5 7">
        <text>methylarsonate + 2 glutathione + H(+) = methylarsonous acid + glutathione disulfide + H2O</text>
        <dbReference type="Rhea" id="RHEA:15969"/>
        <dbReference type="ChEBI" id="CHEBI:15377"/>
        <dbReference type="ChEBI" id="CHEBI:15378"/>
        <dbReference type="ChEBI" id="CHEBI:17826"/>
        <dbReference type="ChEBI" id="CHEBI:33409"/>
        <dbReference type="ChEBI" id="CHEBI:57925"/>
        <dbReference type="ChEBI" id="CHEBI:58297"/>
        <dbReference type="EC" id="1.20.4.2"/>
    </reaction>
</comment>
<dbReference type="SFLD" id="SFLDG01152">
    <property type="entry name" value="Main.3:_Omega-_and_Tau-like"/>
    <property type="match status" value="1"/>
</dbReference>
<keyword evidence="2 7" id="KW-0808">Transferase</keyword>
<protein>
    <recommendedName>
        <fullName evidence="7">Glutathione S-transferase omega</fullName>
        <shortName evidence="7">GSTO</shortName>
        <ecNumber evidence="7">1.20.4.2</ecNumber>
        <ecNumber evidence="7">1.8.5.1</ecNumber>
        <ecNumber evidence="7">2.5.1.18</ecNumber>
    </recommendedName>
    <alternativeName>
        <fullName evidence="7">Glutathione-dependent dehydroascorbate reductase</fullName>
    </alternativeName>
    <alternativeName>
        <fullName evidence="7">Monomethylarsonic acid reductase</fullName>
    </alternativeName>
</protein>
<evidence type="ECO:0000256" key="4">
    <source>
        <dbReference type="ARBA" id="ARBA00047960"/>
    </source>
</evidence>
<dbReference type="SFLD" id="SFLDS00019">
    <property type="entry name" value="Glutathione_Transferase_(cytos"/>
    <property type="match status" value="1"/>
</dbReference>
<dbReference type="PROSITE" id="PS50405">
    <property type="entry name" value="GST_CTER"/>
    <property type="match status" value="1"/>
</dbReference>
<dbReference type="InterPro" id="IPR040079">
    <property type="entry name" value="Glutathione_S-Trfase"/>
</dbReference>
<evidence type="ECO:0000256" key="1">
    <source>
        <dbReference type="ARBA" id="ARBA00011067"/>
    </source>
</evidence>
<evidence type="ECO:0000256" key="2">
    <source>
        <dbReference type="ARBA" id="ARBA00022679"/>
    </source>
</evidence>